<dbReference type="GO" id="GO:0005829">
    <property type="term" value="C:cytosol"/>
    <property type="evidence" value="ECO:0007669"/>
    <property type="project" value="TreeGrafter"/>
</dbReference>
<dbReference type="CDD" id="cd04322">
    <property type="entry name" value="LysRS_N"/>
    <property type="match status" value="1"/>
</dbReference>
<protein>
    <recommendedName>
        <fullName evidence="9">Lysine--tRNA ligase</fullName>
        <ecNumber evidence="9">6.1.1.6</ecNumber>
    </recommendedName>
    <alternativeName>
        <fullName evidence="9">Lysyl-tRNA synthetase</fullName>
        <shortName evidence="9">LysRS</shortName>
    </alternativeName>
</protein>
<dbReference type="GO" id="GO:0000049">
    <property type="term" value="F:tRNA binding"/>
    <property type="evidence" value="ECO:0007669"/>
    <property type="project" value="TreeGrafter"/>
</dbReference>
<evidence type="ECO:0000256" key="3">
    <source>
        <dbReference type="ARBA" id="ARBA00022723"/>
    </source>
</evidence>
<dbReference type="Gene3D" id="3.30.930.10">
    <property type="entry name" value="Bira Bifunctional Protein, Domain 2"/>
    <property type="match status" value="1"/>
</dbReference>
<dbReference type="PANTHER" id="PTHR42918:SF15">
    <property type="entry name" value="LYSINE--TRNA LIGASE, CHLOROPLASTIC_MITOCHONDRIAL"/>
    <property type="match status" value="1"/>
</dbReference>
<name>I4B6B2_TURPD</name>
<dbReference type="PRINTS" id="PR00982">
    <property type="entry name" value="TRNASYNTHLYS"/>
</dbReference>
<keyword evidence="9" id="KW-0963">Cytoplasm</keyword>
<evidence type="ECO:0000256" key="10">
    <source>
        <dbReference type="RuleBase" id="RU000336"/>
    </source>
</evidence>
<comment type="catalytic activity">
    <reaction evidence="8 9 10">
        <text>tRNA(Lys) + L-lysine + ATP = L-lysyl-tRNA(Lys) + AMP + diphosphate</text>
        <dbReference type="Rhea" id="RHEA:20792"/>
        <dbReference type="Rhea" id="RHEA-COMP:9696"/>
        <dbReference type="Rhea" id="RHEA-COMP:9697"/>
        <dbReference type="ChEBI" id="CHEBI:30616"/>
        <dbReference type="ChEBI" id="CHEBI:32551"/>
        <dbReference type="ChEBI" id="CHEBI:33019"/>
        <dbReference type="ChEBI" id="CHEBI:78442"/>
        <dbReference type="ChEBI" id="CHEBI:78529"/>
        <dbReference type="ChEBI" id="CHEBI:456215"/>
        <dbReference type="EC" id="6.1.1.6"/>
    </reaction>
</comment>
<evidence type="ECO:0000256" key="6">
    <source>
        <dbReference type="ARBA" id="ARBA00022917"/>
    </source>
</evidence>
<gene>
    <name evidence="9" type="primary">lysS</name>
    <name evidence="12" type="ordered locus">Turpa_2174</name>
</gene>
<dbReference type="Proteomes" id="UP000006048">
    <property type="component" value="Chromosome"/>
</dbReference>
<feature type="domain" description="Aminoacyl-transfer RNA synthetases class-II family profile" evidence="11">
    <location>
        <begin position="193"/>
        <end position="516"/>
    </location>
</feature>
<dbReference type="Pfam" id="PF00152">
    <property type="entry name" value="tRNA-synt_2"/>
    <property type="match status" value="1"/>
</dbReference>
<evidence type="ECO:0000259" key="11">
    <source>
        <dbReference type="PROSITE" id="PS50862"/>
    </source>
</evidence>
<feature type="binding site" evidence="9">
    <location>
        <position position="435"/>
    </location>
    <ligand>
        <name>Mg(2+)</name>
        <dbReference type="ChEBI" id="CHEBI:18420"/>
        <label>1</label>
    </ligand>
</feature>
<dbReference type="Pfam" id="PF01336">
    <property type="entry name" value="tRNA_anti-codon"/>
    <property type="match status" value="1"/>
</dbReference>
<keyword evidence="2 9" id="KW-0436">Ligase</keyword>
<dbReference type="GO" id="GO:0005524">
    <property type="term" value="F:ATP binding"/>
    <property type="evidence" value="ECO:0007669"/>
    <property type="project" value="UniProtKB-UniRule"/>
</dbReference>
<dbReference type="GO" id="GO:0006430">
    <property type="term" value="P:lysyl-tRNA aminoacylation"/>
    <property type="evidence" value="ECO:0007669"/>
    <property type="project" value="UniProtKB-UniRule"/>
</dbReference>
<dbReference type="GO" id="GO:0004824">
    <property type="term" value="F:lysine-tRNA ligase activity"/>
    <property type="evidence" value="ECO:0007669"/>
    <property type="project" value="UniProtKB-UniRule"/>
</dbReference>
<keyword evidence="13" id="KW-1185">Reference proteome</keyword>
<evidence type="ECO:0000313" key="13">
    <source>
        <dbReference type="Proteomes" id="UP000006048"/>
    </source>
</evidence>
<evidence type="ECO:0000256" key="9">
    <source>
        <dbReference type="HAMAP-Rule" id="MF_00252"/>
    </source>
</evidence>
<dbReference type="STRING" id="869212.Turpa_2174"/>
<dbReference type="KEGG" id="tpx:Turpa_2174"/>
<dbReference type="InterPro" id="IPR044136">
    <property type="entry name" value="Lys-tRNA-ligase_II_N"/>
</dbReference>
<organism evidence="12 13">
    <name type="scientific">Turneriella parva (strain ATCC BAA-1111 / DSM 21527 / NCTC 11395 / H)</name>
    <name type="common">Leptospira parva</name>
    <dbReference type="NCBI Taxonomy" id="869212"/>
    <lineage>
        <taxon>Bacteria</taxon>
        <taxon>Pseudomonadati</taxon>
        <taxon>Spirochaetota</taxon>
        <taxon>Spirochaetia</taxon>
        <taxon>Leptospirales</taxon>
        <taxon>Leptospiraceae</taxon>
        <taxon>Turneriella</taxon>
    </lineage>
</organism>
<keyword evidence="7 9" id="KW-0030">Aminoacyl-tRNA synthetase</keyword>
<evidence type="ECO:0000256" key="7">
    <source>
        <dbReference type="ARBA" id="ARBA00023146"/>
    </source>
</evidence>
<dbReference type="InterPro" id="IPR004364">
    <property type="entry name" value="Aa-tRNA-synt_II"/>
</dbReference>
<dbReference type="InterPro" id="IPR004365">
    <property type="entry name" value="NA-bd_OB_tRNA"/>
</dbReference>
<proteinExistence type="inferred from homology"/>
<reference evidence="12 13" key="1">
    <citation type="submission" date="2012-06" db="EMBL/GenBank/DDBJ databases">
        <title>The complete chromosome of genome of Turneriella parva DSM 21527.</title>
        <authorList>
            <consortium name="US DOE Joint Genome Institute (JGI-PGF)"/>
            <person name="Lucas S."/>
            <person name="Han J."/>
            <person name="Lapidus A."/>
            <person name="Bruce D."/>
            <person name="Goodwin L."/>
            <person name="Pitluck S."/>
            <person name="Peters L."/>
            <person name="Kyrpides N."/>
            <person name="Mavromatis K."/>
            <person name="Ivanova N."/>
            <person name="Mikhailova N."/>
            <person name="Chertkov O."/>
            <person name="Detter J.C."/>
            <person name="Tapia R."/>
            <person name="Han C."/>
            <person name="Land M."/>
            <person name="Hauser L."/>
            <person name="Markowitz V."/>
            <person name="Cheng J.-F."/>
            <person name="Hugenholtz P."/>
            <person name="Woyke T."/>
            <person name="Wu D."/>
            <person name="Gronow S."/>
            <person name="Wellnitz S."/>
            <person name="Brambilla E."/>
            <person name="Klenk H.-P."/>
            <person name="Eisen J.A."/>
        </authorList>
    </citation>
    <scope>NUCLEOTIDE SEQUENCE [LARGE SCALE GENOMIC DNA]</scope>
    <source>
        <strain evidence="13">ATCC BAA-1111 / DSM 21527 / NCTC 11395 / H</strain>
    </source>
</reference>
<dbReference type="InterPro" id="IPR018149">
    <property type="entry name" value="Lys-tRNA-synth_II_C"/>
</dbReference>
<feature type="binding site" evidence="9">
    <location>
        <position position="435"/>
    </location>
    <ligand>
        <name>Mg(2+)</name>
        <dbReference type="ChEBI" id="CHEBI:18420"/>
        <label>2</label>
    </ligand>
</feature>
<dbReference type="EC" id="6.1.1.6" evidence="9"/>
<keyword evidence="4 9" id="KW-0547">Nucleotide-binding</keyword>
<dbReference type="GO" id="GO:0000287">
    <property type="term" value="F:magnesium ion binding"/>
    <property type="evidence" value="ECO:0007669"/>
    <property type="project" value="UniProtKB-UniRule"/>
</dbReference>
<dbReference type="NCBIfam" id="TIGR00499">
    <property type="entry name" value="lysS_bact"/>
    <property type="match status" value="1"/>
</dbReference>
<feature type="binding site" evidence="9">
    <location>
        <position position="428"/>
    </location>
    <ligand>
        <name>Mg(2+)</name>
        <dbReference type="ChEBI" id="CHEBI:18420"/>
        <label>1</label>
    </ligand>
</feature>
<comment type="similarity">
    <text evidence="1 9">Belongs to the class-II aminoacyl-tRNA synthetase family.</text>
</comment>
<keyword evidence="9 10" id="KW-0460">Magnesium</keyword>
<evidence type="ECO:0000256" key="2">
    <source>
        <dbReference type="ARBA" id="ARBA00022598"/>
    </source>
</evidence>
<dbReference type="InterPro" id="IPR012340">
    <property type="entry name" value="NA-bd_OB-fold"/>
</dbReference>
<accession>I4B6B2</accession>
<dbReference type="PANTHER" id="PTHR42918">
    <property type="entry name" value="LYSYL-TRNA SYNTHETASE"/>
    <property type="match status" value="1"/>
</dbReference>
<dbReference type="EMBL" id="CP002959">
    <property type="protein sequence ID" value="AFM12819.1"/>
    <property type="molecule type" value="Genomic_DNA"/>
</dbReference>
<dbReference type="NCBIfam" id="NF001756">
    <property type="entry name" value="PRK00484.1"/>
    <property type="match status" value="1"/>
</dbReference>
<evidence type="ECO:0000256" key="5">
    <source>
        <dbReference type="ARBA" id="ARBA00022840"/>
    </source>
</evidence>
<dbReference type="SUPFAM" id="SSF55681">
    <property type="entry name" value="Class II aaRS and biotin synthetases"/>
    <property type="match status" value="1"/>
</dbReference>
<evidence type="ECO:0000256" key="4">
    <source>
        <dbReference type="ARBA" id="ARBA00022741"/>
    </source>
</evidence>
<dbReference type="PATRIC" id="fig|869212.3.peg.2185"/>
<keyword evidence="6 9" id="KW-0648">Protein biosynthesis</keyword>
<keyword evidence="3 9" id="KW-0479">Metal-binding</keyword>
<dbReference type="InterPro" id="IPR006195">
    <property type="entry name" value="aa-tRNA-synth_II"/>
</dbReference>
<evidence type="ECO:0000313" key="12">
    <source>
        <dbReference type="EMBL" id="AFM12819.1"/>
    </source>
</evidence>
<dbReference type="FunFam" id="2.40.50.140:FF:000024">
    <property type="entry name" value="Lysine--tRNA ligase"/>
    <property type="match status" value="1"/>
</dbReference>
<dbReference type="CDD" id="cd00775">
    <property type="entry name" value="LysRS_core"/>
    <property type="match status" value="1"/>
</dbReference>
<dbReference type="RefSeq" id="WP_014803325.1">
    <property type="nucleotide sequence ID" value="NC_018020.1"/>
</dbReference>
<sequence length="523" mass="58292">MSESPGTPPESTEADLSQLAAQRLGKLNALIAHGIDPYPVRFTDKEEIAQIRKTHFGANNDLTPTEGVAPVATAGRVVAIRDMGKAQFLQIQDQSGRIQLYAGNKTLNENDYFVLRQLDLGDIIGIRGKPFRTKTGEPSIHADELTMLAKNLHPLPVVKEKDGETYDGISDIELRYRQRYIDLAVNADARATFALRSAILREIRDLLHRRGFMEVETPMMQAIASGAAARPFTTHHNALDIDLYMRIAPELYLKRLIVGGYEKVFEMNRNFRNEGISTKHNPEFTMIEIYQAYADYNTMMQLTEDIFESLATKLIGSTELPYGNATISLKKPWKRIGYLESIKEATGLDFEKFLGDENPSAAEAKKMAASIGLKAEALHTFWEVVDLVFSEKVEPNLIQPTIVMHYPKAISPLAKSIPGNPHLVERFEPYITGREMGNAFSELNDPLEQDRRFSEQAAQKASGAEETMATDDDFVTALKVGMPPTGGLGLGIDRLVMLFANKASIKDVILFPLLRPLRHEGAD</sequence>
<dbReference type="AlphaFoldDB" id="I4B6B2"/>
<dbReference type="PROSITE" id="PS50862">
    <property type="entry name" value="AA_TRNA_LIGASE_II"/>
    <property type="match status" value="1"/>
</dbReference>
<dbReference type="OrthoDB" id="9802326at2"/>
<dbReference type="HOGENOM" id="CLU_008255_6_0_12"/>
<evidence type="ECO:0000256" key="8">
    <source>
        <dbReference type="ARBA" id="ARBA00048573"/>
    </source>
</evidence>
<comment type="cofactor">
    <cofactor evidence="9 10">
        <name>Mg(2+)</name>
        <dbReference type="ChEBI" id="CHEBI:18420"/>
    </cofactor>
    <text evidence="9 10">Binds 3 Mg(2+) ions per subunit.</text>
</comment>
<dbReference type="InterPro" id="IPR002313">
    <property type="entry name" value="Lys-tRNA-ligase_II"/>
</dbReference>
<dbReference type="SUPFAM" id="SSF50249">
    <property type="entry name" value="Nucleic acid-binding proteins"/>
    <property type="match status" value="1"/>
</dbReference>
<evidence type="ECO:0000256" key="1">
    <source>
        <dbReference type="ARBA" id="ARBA00008226"/>
    </source>
</evidence>
<dbReference type="InterPro" id="IPR045864">
    <property type="entry name" value="aa-tRNA-synth_II/BPL/LPL"/>
</dbReference>
<dbReference type="HAMAP" id="MF_00252">
    <property type="entry name" value="Lys_tRNA_synth_class2"/>
    <property type="match status" value="1"/>
</dbReference>
<dbReference type="Gene3D" id="2.40.50.140">
    <property type="entry name" value="Nucleic acid-binding proteins"/>
    <property type="match status" value="1"/>
</dbReference>
<comment type="subcellular location">
    <subcellularLocation>
        <location evidence="9">Cytoplasm</location>
    </subcellularLocation>
</comment>
<keyword evidence="5 9" id="KW-0067">ATP-binding</keyword>
<comment type="subunit">
    <text evidence="9">Homodimer.</text>
</comment>